<evidence type="ECO:0000256" key="6">
    <source>
        <dbReference type="ARBA" id="ARBA00022840"/>
    </source>
</evidence>
<feature type="domain" description="AAA" evidence="12">
    <location>
        <begin position="575"/>
        <end position="728"/>
    </location>
</feature>
<dbReference type="Pfam" id="PF13614">
    <property type="entry name" value="AAA_31"/>
    <property type="match status" value="1"/>
</dbReference>
<keyword evidence="7" id="KW-0829">Tyrosine-protein kinase</keyword>
<accession>A0A9E8ZHD6</accession>
<comment type="catalytic activity">
    <reaction evidence="8">
        <text>L-tyrosyl-[protein] + ATP = O-phospho-L-tyrosyl-[protein] + ADP + H(+)</text>
        <dbReference type="Rhea" id="RHEA:10596"/>
        <dbReference type="Rhea" id="RHEA-COMP:10136"/>
        <dbReference type="Rhea" id="RHEA-COMP:20101"/>
        <dbReference type="ChEBI" id="CHEBI:15378"/>
        <dbReference type="ChEBI" id="CHEBI:30616"/>
        <dbReference type="ChEBI" id="CHEBI:46858"/>
        <dbReference type="ChEBI" id="CHEBI:61978"/>
        <dbReference type="ChEBI" id="CHEBI:456216"/>
        <dbReference type="EC" id="2.7.10.2"/>
    </reaction>
</comment>
<dbReference type="SUPFAM" id="SSF52540">
    <property type="entry name" value="P-loop containing nucleoside triphosphate hydrolases"/>
    <property type="match status" value="1"/>
</dbReference>
<keyword evidence="3 13" id="KW-0808">Transferase</keyword>
<evidence type="ECO:0000256" key="1">
    <source>
        <dbReference type="ARBA" id="ARBA00007316"/>
    </source>
</evidence>
<protein>
    <recommendedName>
        <fullName evidence="2">non-specific protein-tyrosine kinase</fullName>
        <ecNumber evidence="2">2.7.10.2</ecNumber>
    </recommendedName>
</protein>
<evidence type="ECO:0000256" key="2">
    <source>
        <dbReference type="ARBA" id="ARBA00011903"/>
    </source>
</evidence>
<organism evidence="13 14">
    <name type="scientific">Thermocoleostomius sinensis A174</name>
    <dbReference type="NCBI Taxonomy" id="2016057"/>
    <lineage>
        <taxon>Bacteria</taxon>
        <taxon>Bacillati</taxon>
        <taxon>Cyanobacteriota</taxon>
        <taxon>Cyanophyceae</taxon>
        <taxon>Oculatellales</taxon>
        <taxon>Oculatellaceae</taxon>
        <taxon>Thermocoleostomius</taxon>
    </lineage>
</organism>
<feature type="transmembrane region" description="Helical" evidence="11">
    <location>
        <begin position="473"/>
        <end position="492"/>
    </location>
</feature>
<feature type="coiled-coil region" evidence="9">
    <location>
        <begin position="374"/>
        <end position="432"/>
    </location>
</feature>
<dbReference type="CDD" id="cd05387">
    <property type="entry name" value="BY-kinase"/>
    <property type="match status" value="1"/>
</dbReference>
<keyword evidence="6" id="KW-0067">ATP-binding</keyword>
<dbReference type="KEGG" id="tsin:OXH18_15360"/>
<keyword evidence="9" id="KW-0175">Coiled coil</keyword>
<keyword evidence="5" id="KW-0418">Kinase</keyword>
<name>A0A9E8ZHD6_9CYAN</name>
<feature type="transmembrane region" description="Helical" evidence="11">
    <location>
        <begin position="51"/>
        <end position="70"/>
    </location>
</feature>
<dbReference type="AlphaFoldDB" id="A0A9E8ZHD6"/>
<keyword evidence="11" id="KW-0472">Membrane</keyword>
<evidence type="ECO:0000256" key="10">
    <source>
        <dbReference type="SAM" id="MobiDB-lite"/>
    </source>
</evidence>
<dbReference type="PANTHER" id="PTHR32309:SF13">
    <property type="entry name" value="FERRIC ENTEROBACTIN TRANSPORT PROTEIN FEPE"/>
    <property type="match status" value="1"/>
</dbReference>
<evidence type="ECO:0000256" key="4">
    <source>
        <dbReference type="ARBA" id="ARBA00022741"/>
    </source>
</evidence>
<feature type="region of interest" description="Disordered" evidence="10">
    <location>
        <begin position="745"/>
        <end position="767"/>
    </location>
</feature>
<feature type="coiled-coil region" evidence="9">
    <location>
        <begin position="208"/>
        <end position="235"/>
    </location>
</feature>
<dbReference type="PANTHER" id="PTHR32309">
    <property type="entry name" value="TYROSINE-PROTEIN KINASE"/>
    <property type="match status" value="1"/>
</dbReference>
<evidence type="ECO:0000256" key="8">
    <source>
        <dbReference type="ARBA" id="ARBA00051245"/>
    </source>
</evidence>
<dbReference type="EMBL" id="CP113797">
    <property type="protein sequence ID" value="WAL58556.1"/>
    <property type="molecule type" value="Genomic_DNA"/>
</dbReference>
<feature type="coiled-coil region" evidence="9">
    <location>
        <begin position="259"/>
        <end position="319"/>
    </location>
</feature>
<dbReference type="GO" id="GO:0005886">
    <property type="term" value="C:plasma membrane"/>
    <property type="evidence" value="ECO:0007669"/>
    <property type="project" value="TreeGrafter"/>
</dbReference>
<dbReference type="Gene3D" id="3.40.50.300">
    <property type="entry name" value="P-loop containing nucleotide triphosphate hydrolases"/>
    <property type="match status" value="1"/>
</dbReference>
<dbReference type="InterPro" id="IPR025669">
    <property type="entry name" value="AAA_dom"/>
</dbReference>
<evidence type="ECO:0000313" key="13">
    <source>
        <dbReference type="EMBL" id="WAL58556.1"/>
    </source>
</evidence>
<evidence type="ECO:0000256" key="7">
    <source>
        <dbReference type="ARBA" id="ARBA00023137"/>
    </source>
</evidence>
<sequence>METEQTSQALTSSVRNRSLIQPSVVDSDEVDNQSNRGLNLRSLGRTVQRQALLIAGVATLVAVGASYLAMQEAPVYEGDFRILAEPVTNVARAVDPFLVSRGRDDLPGRDAFSLDYTTQIQILLSPGMLNDIVQEVQTQYPNFSFEDLQRGLEVQRLAVEGSTDPTRIIQVTYAGEDPGLVQKVLRVTADRYLQYSLEDRKTRTGEGIKFLEDQLPALEQRVSQIQDEIQQLQQQNDLIDPDLQGDQLSTQLNDITTLALATDRELQEQQQLYSNLQQQVRLNPEQAVAASALSEDPNYQALQTQLVELQGQIAVESARFGSNSPVLRSLEARRANIEALLASRAEAVVGPGNTGNPQVQAFQNSVRLDLIGQLITARNQIQVLEVRKREIEQARRQYQQQFQRFPEVARRYSDLTRELEISVETLDRLRTQLETLRVDAAQTEVPWELISEPLIPRDSQGDPIPEPSKASRIVIAGAALGLILGALLALLLERYRNVFYTVDDIYESIPLPLAGVIPFSRGAKQSFDFPSAFSAEDIDDSRLGTASFREAFTDLYSNIRLAEPPVRSLMICSAEPGDGKTTIALYLAQTAAGAGQKVLLVDTNLRLPQVHHRLDLPNTRGLSGLLSADHKLEGFIQQSSLADTLYVLTAGPSIPGSARLLGSDRMKQLMEKFENEYDLVIYDTPHLYGLTDASFLTTQVDEILMVVATNKTNRTVVDQVLNKLTTVRPTGVSVVANYLKENNASGPYTRYNPPGGRPRRDVQIERV</sequence>
<keyword evidence="4" id="KW-0547">Nucleotide-binding</keyword>
<evidence type="ECO:0000256" key="9">
    <source>
        <dbReference type="SAM" id="Coils"/>
    </source>
</evidence>
<dbReference type="InterPro" id="IPR005702">
    <property type="entry name" value="Wzc-like_C"/>
</dbReference>
<dbReference type="NCBIfam" id="TIGR01007">
    <property type="entry name" value="eps_fam"/>
    <property type="match status" value="1"/>
</dbReference>
<dbReference type="InterPro" id="IPR050445">
    <property type="entry name" value="Bact_polysacc_biosynth/exp"/>
</dbReference>
<keyword evidence="11" id="KW-1133">Transmembrane helix</keyword>
<gene>
    <name evidence="13" type="ORF">OXH18_15360</name>
</gene>
<dbReference type="Proteomes" id="UP001163152">
    <property type="component" value="Chromosome"/>
</dbReference>
<evidence type="ECO:0000256" key="11">
    <source>
        <dbReference type="SAM" id="Phobius"/>
    </source>
</evidence>
<keyword evidence="11" id="KW-0812">Transmembrane</keyword>
<dbReference type="InterPro" id="IPR027417">
    <property type="entry name" value="P-loop_NTPase"/>
</dbReference>
<proteinExistence type="inferred from homology"/>
<feature type="compositionally biased region" description="Basic and acidic residues" evidence="10">
    <location>
        <begin position="758"/>
        <end position="767"/>
    </location>
</feature>
<evidence type="ECO:0000256" key="5">
    <source>
        <dbReference type="ARBA" id="ARBA00022777"/>
    </source>
</evidence>
<dbReference type="GO" id="GO:0004715">
    <property type="term" value="F:non-membrane spanning protein tyrosine kinase activity"/>
    <property type="evidence" value="ECO:0007669"/>
    <property type="project" value="UniProtKB-EC"/>
</dbReference>
<evidence type="ECO:0000259" key="12">
    <source>
        <dbReference type="Pfam" id="PF13614"/>
    </source>
</evidence>
<evidence type="ECO:0000313" key="14">
    <source>
        <dbReference type="Proteomes" id="UP001163152"/>
    </source>
</evidence>
<dbReference type="GO" id="GO:0005524">
    <property type="term" value="F:ATP binding"/>
    <property type="evidence" value="ECO:0007669"/>
    <property type="project" value="UniProtKB-KW"/>
</dbReference>
<keyword evidence="14" id="KW-1185">Reference proteome</keyword>
<dbReference type="EC" id="2.7.10.2" evidence="2"/>
<evidence type="ECO:0000256" key="3">
    <source>
        <dbReference type="ARBA" id="ARBA00022679"/>
    </source>
</evidence>
<dbReference type="RefSeq" id="WP_268607979.1">
    <property type="nucleotide sequence ID" value="NZ_CP113797.1"/>
</dbReference>
<comment type="similarity">
    <text evidence="1">Belongs to the CpsD/CapB family.</text>
</comment>
<reference evidence="13" key="1">
    <citation type="submission" date="2022-12" db="EMBL/GenBank/DDBJ databases">
        <title>Polyphasic identification of a Novel Hot-Spring Cyanobacterium Ocullathermofonsia sinensis gen nov. sp. nov. and Genomic Insights on its Adaptations to the Thermal Habitat.</title>
        <authorList>
            <person name="Daroch M."/>
            <person name="Tang J."/>
            <person name="Jiang Y."/>
        </authorList>
    </citation>
    <scope>NUCLEOTIDE SEQUENCE</scope>
    <source>
        <strain evidence="13">PKUAC-SCTA174</strain>
    </source>
</reference>